<proteinExistence type="predicted"/>
<gene>
    <name evidence="3" type="ORF">B7R21_18270</name>
</gene>
<feature type="domain" description="MobA/VirD2-like nuclease" evidence="2">
    <location>
        <begin position="96"/>
        <end position="196"/>
    </location>
</feature>
<evidence type="ECO:0000259" key="2">
    <source>
        <dbReference type="Pfam" id="PF03432"/>
    </source>
</evidence>
<organism evidence="3 4">
    <name type="scientific">Subtercola boreus</name>
    <dbReference type="NCBI Taxonomy" id="120213"/>
    <lineage>
        <taxon>Bacteria</taxon>
        <taxon>Bacillati</taxon>
        <taxon>Actinomycetota</taxon>
        <taxon>Actinomycetes</taxon>
        <taxon>Micrococcales</taxon>
        <taxon>Microbacteriaceae</taxon>
        <taxon>Subtercola</taxon>
    </lineage>
</organism>
<evidence type="ECO:0000313" key="3">
    <source>
        <dbReference type="EMBL" id="RFA06797.1"/>
    </source>
</evidence>
<name>A0A3E0VD37_9MICO</name>
<evidence type="ECO:0000313" key="4">
    <source>
        <dbReference type="Proteomes" id="UP000256709"/>
    </source>
</evidence>
<dbReference type="EMBL" id="NBXA01000049">
    <property type="protein sequence ID" value="RFA06797.1"/>
    <property type="molecule type" value="Genomic_DNA"/>
</dbReference>
<accession>A0A3E0VD37</accession>
<dbReference type="OrthoDB" id="4382201at2"/>
<feature type="compositionally biased region" description="Low complexity" evidence="1">
    <location>
        <begin position="547"/>
        <end position="558"/>
    </location>
</feature>
<feature type="region of interest" description="Disordered" evidence="1">
    <location>
        <begin position="315"/>
        <end position="344"/>
    </location>
</feature>
<reference evidence="3 4" key="1">
    <citation type="submission" date="2017-04" db="EMBL/GenBank/DDBJ databases">
        <title>Comparative genome analysis of Subtercola boreus.</title>
        <authorList>
            <person name="Cho Y.-J."/>
            <person name="Cho A."/>
            <person name="Kim O.-S."/>
            <person name="Lee J.-I."/>
        </authorList>
    </citation>
    <scope>NUCLEOTIDE SEQUENCE [LARGE SCALE GENOMIC DNA]</scope>
    <source>
        <strain evidence="3 4">P27444</strain>
    </source>
</reference>
<dbReference type="RefSeq" id="WP_116284698.1">
    <property type="nucleotide sequence ID" value="NZ_NBXA01000049.1"/>
</dbReference>
<dbReference type="AlphaFoldDB" id="A0A3E0VD37"/>
<feature type="region of interest" description="Disordered" evidence="1">
    <location>
        <begin position="523"/>
        <end position="567"/>
    </location>
</feature>
<evidence type="ECO:0000256" key="1">
    <source>
        <dbReference type="SAM" id="MobiDB-lite"/>
    </source>
</evidence>
<sequence length="567" mass="61613">MRTNITRGSQMSGLMSYLAGGGKANEHTEQHLIAGNSAIMAMHGGAVLDHAAALEIAKSLDLPRQTFGTEVTRLAVSKDDNGVALRDESGAVVKRRVQADVWHCSLSLPAEEGQLTDEKWGQIATEFVDRMGFAGADTGKAECRWVAVRHGLSKNGNDHIHIAVSLVREDGTKAVVNNDYNRSQQVSNDLEREHDLQVYTQPGREFGERGVKPGARESAARRGQIEPDVYRLERAVRAAAAASVDEGEFVRRMRQAGVLIRPRFAAGRDDVVAGYSVALRPKQGQQVVWHGGGKLARDLTLPELRKSWPDEPTKAAEAAAEWRSTAKNPWKYQPEQPGREQNTPSADLFEKYAADMGRLHEYIRSVDPADRATWAHVARDTAGAYAAWSRKLETTPGPLADAARSLARSAHLRAHETKPRPVDMPSMAGTTALILQAATKGNTAAAELLLFRQLAMTSHAIMSAHQAAGDARRSAQLSATLTGQLSEVRDGYQTVITAQSAAEHERKWEALPAELKDARRLSQANFGGGSPVPTTLAPREQEAAGLQAVRARQARTQQGNDRGDRGL</sequence>
<dbReference type="InterPro" id="IPR005094">
    <property type="entry name" value="Endonuclease_MobA/VirD2"/>
</dbReference>
<comment type="caution">
    <text evidence="3">The sequence shown here is derived from an EMBL/GenBank/DDBJ whole genome shotgun (WGS) entry which is preliminary data.</text>
</comment>
<dbReference type="Proteomes" id="UP000256709">
    <property type="component" value="Unassembled WGS sequence"/>
</dbReference>
<protein>
    <recommendedName>
        <fullName evidence="2">MobA/VirD2-like nuclease domain-containing protein</fullName>
    </recommendedName>
</protein>
<dbReference type="Pfam" id="PF03432">
    <property type="entry name" value="Relaxase"/>
    <property type="match status" value="1"/>
</dbReference>